<proteinExistence type="predicted"/>
<feature type="compositionally biased region" description="Polar residues" evidence="1">
    <location>
        <begin position="27"/>
        <end position="36"/>
    </location>
</feature>
<accession>A0A6U3SA50</accession>
<dbReference type="EMBL" id="HBGN01036859">
    <property type="protein sequence ID" value="CAD9354741.1"/>
    <property type="molecule type" value="Transcribed_RNA"/>
</dbReference>
<dbReference type="AlphaFoldDB" id="A0A6U3SA50"/>
<sequence length="105" mass="11519">MSEFTMTDLSSQMSRASLTRPGRMSDDTSSTSYSRHNTYTRSGNGWGSISSRKSYACLKSLNSDGGGLSTDGSESGRQFRCSPEIDRQRDSWGYFADISCGCLQI</sequence>
<evidence type="ECO:0000313" key="2">
    <source>
        <dbReference type="EMBL" id="CAD9354741.1"/>
    </source>
</evidence>
<gene>
    <name evidence="2" type="ORF">DBRI1063_LOCUS23638</name>
</gene>
<protein>
    <submittedName>
        <fullName evidence="2">Uncharacterized protein</fullName>
    </submittedName>
</protein>
<name>A0A6U3SA50_9STRA</name>
<feature type="compositionally biased region" description="Polar residues" evidence="1">
    <location>
        <begin position="1"/>
        <end position="17"/>
    </location>
</feature>
<organism evidence="2">
    <name type="scientific">Ditylum brightwellii</name>
    <dbReference type="NCBI Taxonomy" id="49249"/>
    <lineage>
        <taxon>Eukaryota</taxon>
        <taxon>Sar</taxon>
        <taxon>Stramenopiles</taxon>
        <taxon>Ochrophyta</taxon>
        <taxon>Bacillariophyta</taxon>
        <taxon>Mediophyceae</taxon>
        <taxon>Lithodesmiophycidae</taxon>
        <taxon>Lithodesmiales</taxon>
        <taxon>Lithodesmiaceae</taxon>
        <taxon>Ditylum</taxon>
    </lineage>
</organism>
<feature type="region of interest" description="Disordered" evidence="1">
    <location>
        <begin position="1"/>
        <end position="36"/>
    </location>
</feature>
<reference evidence="2" key="1">
    <citation type="submission" date="2021-01" db="EMBL/GenBank/DDBJ databases">
        <authorList>
            <person name="Corre E."/>
            <person name="Pelletier E."/>
            <person name="Niang G."/>
            <person name="Scheremetjew M."/>
            <person name="Finn R."/>
            <person name="Kale V."/>
            <person name="Holt S."/>
            <person name="Cochrane G."/>
            <person name="Meng A."/>
            <person name="Brown T."/>
            <person name="Cohen L."/>
        </authorList>
    </citation>
    <scope>NUCLEOTIDE SEQUENCE</scope>
    <source>
        <strain evidence="2">Pop2</strain>
    </source>
</reference>
<evidence type="ECO:0000256" key="1">
    <source>
        <dbReference type="SAM" id="MobiDB-lite"/>
    </source>
</evidence>